<protein>
    <submittedName>
        <fullName evidence="2">Uncharacterized protein</fullName>
    </submittedName>
</protein>
<name>A0A418NE08_9SPHN</name>
<feature type="transmembrane region" description="Helical" evidence="1">
    <location>
        <begin position="21"/>
        <end position="41"/>
    </location>
</feature>
<sequence length="166" mass="17918">MSSTSSIDIDVDRRLQERHWFISRILWVIMLALVLVALLGLTGSGGALSRQHVAAGAAELDIPRVGRWSATDHLAVKVDQPAPNGLEILLPAKFAEIFAVEAVSPRPSSVTATAEGHRYTFDSSAEPGQRSIVFSIRPSRILLSSHMGRFEVNGARTADLPIAVLP</sequence>
<dbReference type="RefSeq" id="WP_119514400.1">
    <property type="nucleotide sequence ID" value="NZ_QXFK01000019.1"/>
</dbReference>
<comment type="caution">
    <text evidence="2">The sequence shown here is derived from an EMBL/GenBank/DDBJ whole genome shotgun (WGS) entry which is preliminary data.</text>
</comment>
<evidence type="ECO:0000313" key="2">
    <source>
        <dbReference type="EMBL" id="RIV75474.1"/>
    </source>
</evidence>
<accession>A0A418NE08</accession>
<dbReference type="AlphaFoldDB" id="A0A418NE08"/>
<gene>
    <name evidence="2" type="ORF">D2V04_14280</name>
</gene>
<keyword evidence="1" id="KW-0472">Membrane</keyword>
<evidence type="ECO:0000256" key="1">
    <source>
        <dbReference type="SAM" id="Phobius"/>
    </source>
</evidence>
<dbReference type="EMBL" id="QXFK01000019">
    <property type="protein sequence ID" value="RIV75474.1"/>
    <property type="molecule type" value="Genomic_DNA"/>
</dbReference>
<organism evidence="2 3">
    <name type="scientific">Pelagerythrobacter aerophilus</name>
    <dbReference type="NCBI Taxonomy" id="2306995"/>
    <lineage>
        <taxon>Bacteria</taxon>
        <taxon>Pseudomonadati</taxon>
        <taxon>Pseudomonadota</taxon>
        <taxon>Alphaproteobacteria</taxon>
        <taxon>Sphingomonadales</taxon>
        <taxon>Erythrobacteraceae</taxon>
        <taxon>Pelagerythrobacter</taxon>
    </lineage>
</organism>
<dbReference type="OrthoDB" id="9810066at2"/>
<dbReference type="Proteomes" id="UP000285092">
    <property type="component" value="Unassembled WGS sequence"/>
</dbReference>
<evidence type="ECO:0000313" key="3">
    <source>
        <dbReference type="Proteomes" id="UP000285092"/>
    </source>
</evidence>
<proteinExistence type="predicted"/>
<reference evidence="2 3" key="1">
    <citation type="submission" date="2018-08" db="EMBL/GenBank/DDBJ databases">
        <title>Altererythrobacter sp.Ery1 and Ery12, the genome sequencing of novel strains in genus Alterythrobacter.</title>
        <authorList>
            <person name="Cheng H."/>
            <person name="Wu Y.-H."/>
            <person name="Fang C."/>
            <person name="Xu X.-W."/>
        </authorList>
    </citation>
    <scope>NUCLEOTIDE SEQUENCE [LARGE SCALE GENOMIC DNA]</scope>
    <source>
        <strain evidence="2 3">Ery1</strain>
    </source>
</reference>
<keyword evidence="1" id="KW-0812">Transmembrane</keyword>
<keyword evidence="3" id="KW-1185">Reference proteome</keyword>
<keyword evidence="1" id="KW-1133">Transmembrane helix</keyword>